<dbReference type="RefSeq" id="WP_182279258.1">
    <property type="nucleotide sequence ID" value="NZ_JACOQE010000013.1"/>
</dbReference>
<dbReference type="Proteomes" id="UP000633936">
    <property type="component" value="Unassembled WGS sequence"/>
</dbReference>
<protein>
    <submittedName>
        <fullName evidence="1">Uncharacterized protein</fullName>
    </submittedName>
</protein>
<sequence>MERRKEMCSLKSNEPGAGIVLMKLDEIHRFEGHPFKVERNQELIRSDAEELLASAREDMSGYPWSDSPEGNNCQLKFVGNGQHWLHTDAIYIVGNLHR</sequence>
<reference evidence="1 2" key="1">
    <citation type="submission" date="2020-08" db="EMBL/GenBank/DDBJ databases">
        <title>Genome public.</title>
        <authorList>
            <person name="Liu C."/>
            <person name="Sun Q."/>
        </authorList>
    </citation>
    <scope>NUCLEOTIDE SEQUENCE [LARGE SCALE GENOMIC DNA]</scope>
    <source>
        <strain evidence="1 2">27-44</strain>
    </source>
</reference>
<gene>
    <name evidence="1" type="ORF">H8Z79_14540</name>
</gene>
<organism evidence="1 2">
    <name type="scientific">Blautia intestinalis</name>
    <dbReference type="NCBI Taxonomy" id="2763028"/>
    <lineage>
        <taxon>Bacteria</taxon>
        <taxon>Bacillati</taxon>
        <taxon>Bacillota</taxon>
        <taxon>Clostridia</taxon>
        <taxon>Lachnospirales</taxon>
        <taxon>Lachnospiraceae</taxon>
        <taxon>Blautia</taxon>
    </lineage>
</organism>
<name>A0ABR7I5H4_9FIRM</name>
<evidence type="ECO:0000313" key="2">
    <source>
        <dbReference type="Proteomes" id="UP000633936"/>
    </source>
</evidence>
<comment type="caution">
    <text evidence="1">The sequence shown here is derived from an EMBL/GenBank/DDBJ whole genome shotgun (WGS) entry which is preliminary data.</text>
</comment>
<dbReference type="EMBL" id="JACOQE010000013">
    <property type="protein sequence ID" value="MBC5741625.1"/>
    <property type="molecule type" value="Genomic_DNA"/>
</dbReference>
<keyword evidence="2" id="KW-1185">Reference proteome</keyword>
<evidence type="ECO:0000313" key="1">
    <source>
        <dbReference type="EMBL" id="MBC5741625.1"/>
    </source>
</evidence>
<proteinExistence type="predicted"/>
<accession>A0ABR7I5H4</accession>